<comment type="caution">
    <text evidence="1">The sequence shown here is derived from an EMBL/GenBank/DDBJ whole genome shotgun (WGS) entry which is preliminary data.</text>
</comment>
<sequence>INSLHNSEKDERLSEHPFHLQQVTLRYNIQTSSINHHTGRCREEWPAEDGTDFLSWQVWFKKYHFLSENAEAYGLR</sequence>
<feature type="non-terminal residue" evidence="1">
    <location>
        <position position="76"/>
    </location>
</feature>
<feature type="non-terminal residue" evidence="1">
    <location>
        <position position="1"/>
    </location>
</feature>
<keyword evidence="2" id="KW-1185">Reference proteome</keyword>
<dbReference type="EMBL" id="JASPKZ010008344">
    <property type="protein sequence ID" value="KAJ9580375.1"/>
    <property type="molecule type" value="Genomic_DNA"/>
</dbReference>
<gene>
    <name evidence="1" type="ORF">L9F63_003968</name>
</gene>
<evidence type="ECO:0000313" key="1">
    <source>
        <dbReference type="EMBL" id="KAJ9580375.1"/>
    </source>
</evidence>
<protein>
    <submittedName>
        <fullName evidence="1">Uncharacterized protein</fullName>
    </submittedName>
</protein>
<dbReference type="Proteomes" id="UP001233999">
    <property type="component" value="Unassembled WGS sequence"/>
</dbReference>
<evidence type="ECO:0000313" key="2">
    <source>
        <dbReference type="Proteomes" id="UP001233999"/>
    </source>
</evidence>
<organism evidence="1 2">
    <name type="scientific">Diploptera punctata</name>
    <name type="common">Pacific beetle cockroach</name>
    <dbReference type="NCBI Taxonomy" id="6984"/>
    <lineage>
        <taxon>Eukaryota</taxon>
        <taxon>Metazoa</taxon>
        <taxon>Ecdysozoa</taxon>
        <taxon>Arthropoda</taxon>
        <taxon>Hexapoda</taxon>
        <taxon>Insecta</taxon>
        <taxon>Pterygota</taxon>
        <taxon>Neoptera</taxon>
        <taxon>Polyneoptera</taxon>
        <taxon>Dictyoptera</taxon>
        <taxon>Blattodea</taxon>
        <taxon>Blaberoidea</taxon>
        <taxon>Blaberidae</taxon>
        <taxon>Diplopterinae</taxon>
        <taxon>Diploptera</taxon>
    </lineage>
</organism>
<reference evidence="1" key="2">
    <citation type="submission" date="2023-05" db="EMBL/GenBank/DDBJ databases">
        <authorList>
            <person name="Fouks B."/>
        </authorList>
    </citation>
    <scope>NUCLEOTIDE SEQUENCE</scope>
    <source>
        <strain evidence="1">Stay&amp;Tobe</strain>
        <tissue evidence="1">Testes</tissue>
    </source>
</reference>
<reference evidence="1" key="1">
    <citation type="journal article" date="2023" name="IScience">
        <title>Live-bearing cockroach genome reveals convergent evolutionary mechanisms linked to viviparity in insects and beyond.</title>
        <authorList>
            <person name="Fouks B."/>
            <person name="Harrison M.C."/>
            <person name="Mikhailova A.A."/>
            <person name="Marchal E."/>
            <person name="English S."/>
            <person name="Carruthers M."/>
            <person name="Jennings E.C."/>
            <person name="Chiamaka E.L."/>
            <person name="Frigard R.A."/>
            <person name="Pippel M."/>
            <person name="Attardo G.M."/>
            <person name="Benoit J.B."/>
            <person name="Bornberg-Bauer E."/>
            <person name="Tobe S.S."/>
        </authorList>
    </citation>
    <scope>NUCLEOTIDE SEQUENCE</scope>
    <source>
        <strain evidence="1">Stay&amp;Tobe</strain>
    </source>
</reference>
<name>A0AAD8E7Q6_DIPPU</name>
<accession>A0AAD8E7Q6</accession>
<dbReference type="AlphaFoldDB" id="A0AAD8E7Q6"/>
<proteinExistence type="predicted"/>